<feature type="domain" description="VWFA" evidence="2">
    <location>
        <begin position="44"/>
        <end position="257"/>
    </location>
</feature>
<evidence type="ECO:0000256" key="1">
    <source>
        <dbReference type="SAM" id="SignalP"/>
    </source>
</evidence>
<dbReference type="Proteomes" id="UP001596405">
    <property type="component" value="Unassembled WGS sequence"/>
</dbReference>
<evidence type="ECO:0000313" key="3">
    <source>
        <dbReference type="EMBL" id="MFC6998158.1"/>
    </source>
</evidence>
<dbReference type="SUPFAM" id="SSF53300">
    <property type="entry name" value="vWA-like"/>
    <property type="match status" value="1"/>
</dbReference>
<name>A0ABW2DM75_9BACT</name>
<evidence type="ECO:0000313" key="4">
    <source>
        <dbReference type="Proteomes" id="UP001596405"/>
    </source>
</evidence>
<proteinExistence type="predicted"/>
<organism evidence="3 4">
    <name type="scientific">Rufibacter roseus</name>
    <dbReference type="NCBI Taxonomy" id="1567108"/>
    <lineage>
        <taxon>Bacteria</taxon>
        <taxon>Pseudomonadati</taxon>
        <taxon>Bacteroidota</taxon>
        <taxon>Cytophagia</taxon>
        <taxon>Cytophagales</taxon>
        <taxon>Hymenobacteraceae</taxon>
        <taxon>Rufibacter</taxon>
    </lineage>
</organism>
<evidence type="ECO:0000259" key="2">
    <source>
        <dbReference type="PROSITE" id="PS50234"/>
    </source>
</evidence>
<protein>
    <submittedName>
        <fullName evidence="3">VWA domain-containing protein</fullName>
    </submittedName>
</protein>
<feature type="signal peptide" evidence="1">
    <location>
        <begin position="1"/>
        <end position="25"/>
    </location>
</feature>
<dbReference type="Gene3D" id="3.40.50.410">
    <property type="entry name" value="von Willebrand factor, type A domain"/>
    <property type="match status" value="1"/>
</dbReference>
<dbReference type="Pfam" id="PF13519">
    <property type="entry name" value="VWA_2"/>
    <property type="match status" value="1"/>
</dbReference>
<dbReference type="RefSeq" id="WP_066621522.1">
    <property type="nucleotide sequence ID" value="NZ_JBHSYQ010000004.1"/>
</dbReference>
<gene>
    <name evidence="3" type="ORF">ACFQHR_11015</name>
</gene>
<dbReference type="InterPro" id="IPR002035">
    <property type="entry name" value="VWF_A"/>
</dbReference>
<keyword evidence="1" id="KW-0732">Signal</keyword>
<reference evidence="4" key="1">
    <citation type="journal article" date="2019" name="Int. J. Syst. Evol. Microbiol.">
        <title>The Global Catalogue of Microorganisms (GCM) 10K type strain sequencing project: providing services to taxonomists for standard genome sequencing and annotation.</title>
        <authorList>
            <consortium name="The Broad Institute Genomics Platform"/>
            <consortium name="The Broad Institute Genome Sequencing Center for Infectious Disease"/>
            <person name="Wu L."/>
            <person name="Ma J."/>
        </authorList>
    </citation>
    <scope>NUCLEOTIDE SEQUENCE [LARGE SCALE GENOMIC DNA]</scope>
    <source>
        <strain evidence="4">CGMCC 4.7393</strain>
    </source>
</reference>
<feature type="chain" id="PRO_5047186538" evidence="1">
    <location>
        <begin position="26"/>
        <end position="471"/>
    </location>
</feature>
<sequence>MKLVRAAAFLVCCFLLLGATLPTIAQGTKNSASGTASTPATKTRLLFLLDASGSMFAKWENSDRWTIAKYMLSRMADSLEAYPNLEVALRVYGHQSMANERNCKDTKLEVPFGKKNALAIRRKLQQIVPKGNTPITYSLEQSGNDFPQEPNVRNVIIIITDGLESCGGDPCATSLALQKKNVFLKPFIIGLGEDPGYQQQFGCMGTYYNASDVKTFYNIMDNVINLALKKTTVSVVLTDDAGRAVESNVNMTFVNSLSQLPEYNLIHYMDEKGKPDVLEIDALRTYDLVVNTVPAVTMRQLHIEPGKHNVIKVKSPQGYIYLKQDAPTYYGKLQALVRQRGQKEILNVQTFTSQRKYLTGQYEIELLTMPRITRYVTIQQGLASTVTFDPPGLLNITQDFKGYGSIYEIGDDGVQNWIYNIPEGSSKISLPLQPGHYRVVYRMRSALSSKFTYVKTFKISSNQTTTVKLFD</sequence>
<comment type="caution">
    <text evidence="3">The sequence shown here is derived from an EMBL/GenBank/DDBJ whole genome shotgun (WGS) entry which is preliminary data.</text>
</comment>
<dbReference type="SMART" id="SM00327">
    <property type="entry name" value="VWA"/>
    <property type="match status" value="1"/>
</dbReference>
<keyword evidence="4" id="KW-1185">Reference proteome</keyword>
<dbReference type="PROSITE" id="PS50234">
    <property type="entry name" value="VWFA"/>
    <property type="match status" value="1"/>
</dbReference>
<dbReference type="EMBL" id="JBHSYQ010000004">
    <property type="protein sequence ID" value="MFC6998158.1"/>
    <property type="molecule type" value="Genomic_DNA"/>
</dbReference>
<dbReference type="InterPro" id="IPR036465">
    <property type="entry name" value="vWFA_dom_sf"/>
</dbReference>
<accession>A0ABW2DM75</accession>